<evidence type="ECO:0000313" key="3">
    <source>
        <dbReference type="Proteomes" id="UP001156666"/>
    </source>
</evidence>
<dbReference type="AlphaFoldDB" id="A0AA37SQC1"/>
<reference evidence="2" key="2">
    <citation type="submission" date="2023-01" db="EMBL/GenBank/DDBJ databases">
        <title>Draft genome sequence of Portibacter lacus strain NBRC 108769.</title>
        <authorList>
            <person name="Sun Q."/>
            <person name="Mori K."/>
        </authorList>
    </citation>
    <scope>NUCLEOTIDE SEQUENCE</scope>
    <source>
        <strain evidence="2">NBRC 108769</strain>
    </source>
</reference>
<dbReference type="PANTHER" id="PTHR40590">
    <property type="entry name" value="CYTOPLASMIC PROTEIN-RELATED"/>
    <property type="match status" value="1"/>
</dbReference>
<protein>
    <submittedName>
        <fullName evidence="2">Lipoprotein</fullName>
    </submittedName>
</protein>
<dbReference type="CDD" id="cd14789">
    <property type="entry name" value="Tiki"/>
    <property type="match status" value="1"/>
</dbReference>
<reference evidence="2" key="1">
    <citation type="journal article" date="2014" name="Int. J. Syst. Evol. Microbiol.">
        <title>Complete genome sequence of Corynebacterium casei LMG S-19264T (=DSM 44701T), isolated from a smear-ripened cheese.</title>
        <authorList>
            <consortium name="US DOE Joint Genome Institute (JGI-PGF)"/>
            <person name="Walter F."/>
            <person name="Albersmeier A."/>
            <person name="Kalinowski J."/>
            <person name="Ruckert C."/>
        </authorList>
    </citation>
    <scope>NUCLEOTIDE SEQUENCE</scope>
    <source>
        <strain evidence="2">NBRC 108769</strain>
    </source>
</reference>
<evidence type="ECO:0000313" key="2">
    <source>
        <dbReference type="EMBL" id="GLR17797.1"/>
    </source>
</evidence>
<dbReference type="PROSITE" id="PS51257">
    <property type="entry name" value="PROKAR_LIPOPROTEIN"/>
    <property type="match status" value="1"/>
</dbReference>
<organism evidence="2 3">
    <name type="scientific">Portibacter lacus</name>
    <dbReference type="NCBI Taxonomy" id="1099794"/>
    <lineage>
        <taxon>Bacteria</taxon>
        <taxon>Pseudomonadati</taxon>
        <taxon>Bacteroidota</taxon>
        <taxon>Saprospiria</taxon>
        <taxon>Saprospirales</taxon>
        <taxon>Haliscomenobacteraceae</taxon>
        <taxon>Portibacter</taxon>
    </lineage>
</organism>
<accession>A0AA37SQC1</accession>
<keyword evidence="3" id="KW-1185">Reference proteome</keyword>
<dbReference type="Proteomes" id="UP001156666">
    <property type="component" value="Unassembled WGS sequence"/>
</dbReference>
<dbReference type="PANTHER" id="PTHR40590:SF1">
    <property type="entry name" value="CYTOPLASMIC PROTEIN"/>
    <property type="match status" value="1"/>
</dbReference>
<sequence>MNKLFLGVIVMILLSIGACNTTKKSAGQSNKEVKTSTVESNAIAYEKLENALLWKISGNGVESPSYLYGTIHIIPSEEYFLPEGTLEAIGKSKKMYFEIDMKEMNDVSKQMGLLNQAFMKDDLTLKDLYTEEEYKKVKDHFEKMGIPLFFMERMKPMLLTVFASGDIDPGDLQSGKAKSYEMEFYEIAKDAKKETGGLETIEYQMSVFDSIPYEEQADMLLETIEMGDASNGSMQKMIEIYKQQDIEGMQDMFKEEESGVEGHEDVLLTNRNKNWIPVISEAMKGGTTFFAVGAGHLGGPQGVIHLLKEAGFTLEAVK</sequence>
<name>A0AA37SQC1_9BACT</name>
<dbReference type="EMBL" id="BSOH01000014">
    <property type="protein sequence ID" value="GLR17797.1"/>
    <property type="molecule type" value="Genomic_DNA"/>
</dbReference>
<comment type="caution">
    <text evidence="2">The sequence shown here is derived from an EMBL/GenBank/DDBJ whole genome shotgun (WGS) entry which is preliminary data.</text>
</comment>
<dbReference type="RefSeq" id="WP_235291479.1">
    <property type="nucleotide sequence ID" value="NZ_BSOH01000014.1"/>
</dbReference>
<feature type="signal peptide" evidence="1">
    <location>
        <begin position="1"/>
        <end position="20"/>
    </location>
</feature>
<keyword evidence="2" id="KW-0449">Lipoprotein</keyword>
<feature type="chain" id="PRO_5041207241" evidence="1">
    <location>
        <begin position="21"/>
        <end position="318"/>
    </location>
</feature>
<dbReference type="Pfam" id="PF01963">
    <property type="entry name" value="TraB_PrgY_gumN"/>
    <property type="match status" value="1"/>
</dbReference>
<dbReference type="InterPro" id="IPR047111">
    <property type="entry name" value="YbaP-like"/>
</dbReference>
<gene>
    <name evidence="2" type="ORF">GCM10007940_24120</name>
</gene>
<keyword evidence="1" id="KW-0732">Signal</keyword>
<evidence type="ECO:0000256" key="1">
    <source>
        <dbReference type="SAM" id="SignalP"/>
    </source>
</evidence>
<dbReference type="InterPro" id="IPR002816">
    <property type="entry name" value="TraB/PrgY/GumN_fam"/>
</dbReference>
<proteinExistence type="predicted"/>